<dbReference type="KEGG" id="mtw:CQW49_07945"/>
<proteinExistence type="predicted"/>
<dbReference type="SUPFAM" id="SSF69279">
    <property type="entry name" value="Phage tail proteins"/>
    <property type="match status" value="1"/>
</dbReference>
<dbReference type="AlphaFoldDB" id="A0A2D2CYN5"/>
<dbReference type="Proteomes" id="UP000230709">
    <property type="component" value="Chromosome"/>
</dbReference>
<sequence>MTEEAVYSISVDGTEVTRRFTPFLEALTLRLYDGGQSDTLELLLDDSRGQLRLPRIGASLSASLSWRGGGSALNFVGKTDEPRSRGGRAEGRLLALTASGTDFLSSLKQKQQGHVDDSTFEEAAQKFGARAGVTVKVDPSLAGVHRDWWGIQNESFAGWGKRIAAEIGATFKLYGGLDGGNAGGHARAVFVPRNGGESVSGRALASVKAEWGKNLVEWDLAPTQSRPRFGKAVVGLFNPKTGKFENIEVGTGDDSAPAAHVDVQRAPNYAQARARAAANAREIARGKGGGWVAIDGDPAAQPQAPLVVSGVRPGIDGTYRIASVTHTLTRAAGWLTECDVEEPSGAAGVDER</sequence>
<organism evidence="1 2">
    <name type="scientific">Methylosinus trichosporium (strain ATCC 35070 / NCIMB 11131 / UNIQEM 75 / OB3b)</name>
    <dbReference type="NCBI Taxonomy" id="595536"/>
    <lineage>
        <taxon>Bacteria</taxon>
        <taxon>Pseudomonadati</taxon>
        <taxon>Pseudomonadota</taxon>
        <taxon>Alphaproteobacteria</taxon>
        <taxon>Hyphomicrobiales</taxon>
        <taxon>Methylocystaceae</taxon>
        <taxon>Methylosinus</taxon>
    </lineage>
</organism>
<dbReference type="RefSeq" id="WP_003611046.1">
    <property type="nucleotide sequence ID" value="NZ_ADVE02000001.1"/>
</dbReference>
<evidence type="ECO:0000313" key="2">
    <source>
        <dbReference type="Proteomes" id="UP000230709"/>
    </source>
</evidence>
<dbReference type="EMBL" id="CP023737">
    <property type="protein sequence ID" value="ATQ67835.1"/>
    <property type="molecule type" value="Genomic_DNA"/>
</dbReference>
<keyword evidence="2" id="KW-1185">Reference proteome</keyword>
<accession>A0A2D2CYN5</accession>
<gene>
    <name evidence="1" type="ORF">CQW49_07945</name>
</gene>
<reference evidence="2" key="1">
    <citation type="submission" date="2017-10" db="EMBL/GenBank/DDBJ databases">
        <title>Completed PacBio SMRT sequence of Methylosinus trichosporium OB3b reveals presence of a third large plasmid.</title>
        <authorList>
            <person name="Charles T.C."/>
            <person name="Lynch M.D.J."/>
            <person name="Heil J.R."/>
            <person name="Cheng J."/>
        </authorList>
    </citation>
    <scope>NUCLEOTIDE SEQUENCE [LARGE SCALE GENOMIC DNA]</scope>
    <source>
        <strain evidence="2">OB3b</strain>
    </source>
</reference>
<protein>
    <recommendedName>
        <fullName evidence="3">Late control protein</fullName>
    </recommendedName>
</protein>
<dbReference type="STRING" id="595536.GCA_000178815_03561"/>
<name>A0A2D2CYN5_METT3</name>
<evidence type="ECO:0008006" key="3">
    <source>
        <dbReference type="Google" id="ProtNLM"/>
    </source>
</evidence>
<evidence type="ECO:0000313" key="1">
    <source>
        <dbReference type="EMBL" id="ATQ67835.1"/>
    </source>
</evidence>